<protein>
    <submittedName>
        <fullName evidence="1">Uncharacterized protein</fullName>
    </submittedName>
</protein>
<name>A0A9W8HRM2_9FUNG</name>
<organism evidence="1 2">
    <name type="scientific">Coemansia guatemalensis</name>
    <dbReference type="NCBI Taxonomy" id="2761395"/>
    <lineage>
        <taxon>Eukaryota</taxon>
        <taxon>Fungi</taxon>
        <taxon>Fungi incertae sedis</taxon>
        <taxon>Zoopagomycota</taxon>
        <taxon>Kickxellomycotina</taxon>
        <taxon>Kickxellomycetes</taxon>
        <taxon>Kickxellales</taxon>
        <taxon>Kickxellaceae</taxon>
        <taxon>Coemansia</taxon>
    </lineage>
</organism>
<reference evidence="1" key="1">
    <citation type="submission" date="2022-07" db="EMBL/GenBank/DDBJ databases">
        <title>Phylogenomic reconstructions and comparative analyses of Kickxellomycotina fungi.</title>
        <authorList>
            <person name="Reynolds N.K."/>
            <person name="Stajich J.E."/>
            <person name="Barry K."/>
            <person name="Grigoriev I.V."/>
            <person name="Crous P."/>
            <person name="Smith M.E."/>
        </authorList>
    </citation>
    <scope>NUCLEOTIDE SEQUENCE</scope>
    <source>
        <strain evidence="1">NRRL 1565</strain>
    </source>
</reference>
<comment type="caution">
    <text evidence="1">The sequence shown here is derived from an EMBL/GenBank/DDBJ whole genome shotgun (WGS) entry which is preliminary data.</text>
</comment>
<dbReference type="AlphaFoldDB" id="A0A9W8HRM2"/>
<accession>A0A9W8HRM2</accession>
<evidence type="ECO:0000313" key="1">
    <source>
        <dbReference type="EMBL" id="KAJ2799307.1"/>
    </source>
</evidence>
<dbReference type="EMBL" id="JANBUO010001204">
    <property type="protein sequence ID" value="KAJ2799307.1"/>
    <property type="molecule type" value="Genomic_DNA"/>
</dbReference>
<gene>
    <name evidence="1" type="ORF">H4R20_004491</name>
</gene>
<dbReference type="OrthoDB" id="5570647at2759"/>
<evidence type="ECO:0000313" key="2">
    <source>
        <dbReference type="Proteomes" id="UP001140094"/>
    </source>
</evidence>
<dbReference type="Proteomes" id="UP001140094">
    <property type="component" value="Unassembled WGS sequence"/>
</dbReference>
<sequence length="477" mass="53062">MVTDLRKAFVDYCGAADRPEQREAAQLELTLQLDRLQLRLEHCHSAHECAKAFPEIGPLLTTIAHSGAVARCSSLTRTVIDTAAAYSKVQNTGTYANQRAARWFSQVLEWLLAAANRAGHGRICSMPGYVVVADQIAGRRYALQQLVALMAEERATWDMPKRQRVWNEAFALCCGTEEAAFLEYLVPALDDCGWTRLESHRLIVDYGVELATALPISTALRLWQRLEAVRAQLSAGVCRIFGAVLADEVLALQLLRDIARLVLATRDHRLVEMWKRVFRDSRCPASAMLKEGVGLDDLLRLGTFTVGYACVPPGARLAGEGGWHFQWEWDMPVLRACRADAVDNTKLALRRALGDQSGGNMAELFGDARREPRHLPLHQTLLWRQRCCVAAARSRLTAEDTAAAWLCLVALAPDDFAFRTLDAYFGRPSAEGLYAQVSLLLFSLRLRAKEIKKHMLTLCFSLAFANEYVELVGCSGT</sequence>
<proteinExistence type="predicted"/>
<keyword evidence="2" id="KW-1185">Reference proteome</keyword>